<feature type="compositionally biased region" description="Polar residues" evidence="1">
    <location>
        <begin position="535"/>
        <end position="545"/>
    </location>
</feature>
<feature type="compositionally biased region" description="Low complexity" evidence="1">
    <location>
        <begin position="134"/>
        <end position="145"/>
    </location>
</feature>
<organism evidence="4 5">
    <name type="scientific">Anaeramoeba flamelloides</name>
    <dbReference type="NCBI Taxonomy" id="1746091"/>
    <lineage>
        <taxon>Eukaryota</taxon>
        <taxon>Metamonada</taxon>
        <taxon>Anaeramoebidae</taxon>
        <taxon>Anaeramoeba</taxon>
    </lineage>
</organism>
<feature type="compositionally biased region" description="Basic residues" evidence="1">
    <location>
        <begin position="229"/>
        <end position="241"/>
    </location>
</feature>
<feature type="compositionally biased region" description="Polar residues" evidence="1">
    <location>
        <begin position="170"/>
        <end position="179"/>
    </location>
</feature>
<dbReference type="SUPFAM" id="SSF57959">
    <property type="entry name" value="Leucine zipper domain"/>
    <property type="match status" value="1"/>
</dbReference>
<feature type="region of interest" description="Disordered" evidence="1">
    <location>
        <begin position="1"/>
        <end position="46"/>
    </location>
</feature>
<proteinExistence type="predicted"/>
<dbReference type="Gene3D" id="1.20.5.170">
    <property type="match status" value="1"/>
</dbReference>
<protein>
    <submittedName>
        <fullName evidence="4">G-box-binding factor 3-related</fullName>
    </submittedName>
</protein>
<sequence>MEHSFLGLEKQKNSEIHGIELDPNFRTTNSNQDHSENTNEQSFLSSSPIVEQQFSVPYQRSSPISPMSEKIEYSTISQEEITLNEIGNTNQPTNTKTKDITNNNNNNNNDNDNDNNNNNKNTTQIRRSTRSSTRRNQINTRSTTRNQKKNNLRDDLYGTEPTKKIKRSQSGKIVQSEPNQKIKMSRNKTTLTKEAIELRQELLKIESVSQVRKMDQEEKRLRRLEKNRVSARRARERKKAHWASLENNNKKLKKENTKLKKQISEKEKKISSVNQRFELLEKQMGEQQKQIQQLLQLTQQQQLLQLQQQQQQQQQQEEEQQKQLELQFQINPQQQQQQQEQEKEILKQEDSFQFDSWLKDMISIPDQKLNSYFSTNPNDYGLLVDGNDAYLIDDLDQTSEQTTTNTRKRGFGAFGISLFAILIVFGLFLNFGVWPFNKNPNSNDLSNDLESKHLCSFDSEELNPIADLKLMKEGEKIDNLIKQEILEFKKKIGEDDPNQQQININHNPEIVDIYTQNHKNEKLDEKFQRDHSQNHADGSQANNHLSNEDNDDDFYTFNFGDD</sequence>
<dbReference type="PROSITE" id="PS00036">
    <property type="entry name" value="BZIP_BASIC"/>
    <property type="match status" value="1"/>
</dbReference>
<feature type="region of interest" description="Disordered" evidence="1">
    <location>
        <begin position="229"/>
        <end position="249"/>
    </location>
</feature>
<keyword evidence="5" id="KW-1185">Reference proteome</keyword>
<evidence type="ECO:0000259" key="3">
    <source>
        <dbReference type="PROSITE" id="PS50217"/>
    </source>
</evidence>
<dbReference type="Pfam" id="PF00170">
    <property type="entry name" value="bZIP_1"/>
    <property type="match status" value="1"/>
</dbReference>
<dbReference type="InterPro" id="IPR046347">
    <property type="entry name" value="bZIP_sf"/>
</dbReference>
<keyword evidence="2" id="KW-0812">Transmembrane</keyword>
<comment type="caution">
    <text evidence="4">The sequence shown here is derived from an EMBL/GenBank/DDBJ whole genome shotgun (WGS) entry which is preliminary data.</text>
</comment>
<feature type="transmembrane region" description="Helical" evidence="2">
    <location>
        <begin position="411"/>
        <end position="433"/>
    </location>
</feature>
<dbReference type="InterPro" id="IPR004827">
    <property type="entry name" value="bZIP"/>
</dbReference>
<evidence type="ECO:0000313" key="5">
    <source>
        <dbReference type="Proteomes" id="UP001150062"/>
    </source>
</evidence>
<feature type="compositionally biased region" description="Basic and acidic residues" evidence="1">
    <location>
        <begin position="524"/>
        <end position="534"/>
    </location>
</feature>
<evidence type="ECO:0000256" key="2">
    <source>
        <dbReference type="SAM" id="Phobius"/>
    </source>
</evidence>
<feature type="compositionally biased region" description="Low complexity" evidence="1">
    <location>
        <begin position="100"/>
        <end position="126"/>
    </location>
</feature>
<evidence type="ECO:0000256" key="1">
    <source>
        <dbReference type="SAM" id="MobiDB-lite"/>
    </source>
</evidence>
<feature type="domain" description="BZIP" evidence="3">
    <location>
        <begin position="217"/>
        <end position="280"/>
    </location>
</feature>
<dbReference type="PROSITE" id="PS50217">
    <property type="entry name" value="BZIP"/>
    <property type="match status" value="1"/>
</dbReference>
<feature type="compositionally biased region" description="Polar residues" evidence="1">
    <location>
        <begin position="25"/>
        <end position="46"/>
    </location>
</feature>
<accession>A0ABQ8XWC1</accession>
<feature type="compositionally biased region" description="Basic and acidic residues" evidence="1">
    <location>
        <begin position="1"/>
        <end position="20"/>
    </location>
</feature>
<dbReference type="Proteomes" id="UP001150062">
    <property type="component" value="Unassembled WGS sequence"/>
</dbReference>
<feature type="region of interest" description="Disordered" evidence="1">
    <location>
        <begin position="524"/>
        <end position="562"/>
    </location>
</feature>
<feature type="compositionally biased region" description="Polar residues" evidence="1">
    <location>
        <begin position="82"/>
        <end position="92"/>
    </location>
</feature>
<keyword evidence="2" id="KW-0472">Membrane</keyword>
<evidence type="ECO:0000313" key="4">
    <source>
        <dbReference type="EMBL" id="KAJ6236359.1"/>
    </source>
</evidence>
<keyword evidence="2" id="KW-1133">Transmembrane helix</keyword>
<feature type="region of interest" description="Disordered" evidence="1">
    <location>
        <begin position="82"/>
        <end position="180"/>
    </location>
</feature>
<reference evidence="4" key="1">
    <citation type="submission" date="2022-08" db="EMBL/GenBank/DDBJ databases">
        <title>Novel sulfate-reducing endosymbionts in the free-living metamonad Anaeramoeba.</title>
        <authorList>
            <person name="Jerlstrom-Hultqvist J."/>
            <person name="Cepicka I."/>
            <person name="Gallot-Lavallee L."/>
            <person name="Salas-Leiva D."/>
            <person name="Curtis B.A."/>
            <person name="Zahonova K."/>
            <person name="Pipaliya S."/>
            <person name="Dacks J."/>
            <person name="Roger A.J."/>
        </authorList>
    </citation>
    <scope>NUCLEOTIDE SEQUENCE</scope>
    <source>
        <strain evidence="4">Schooner1</strain>
    </source>
</reference>
<dbReference type="EMBL" id="JAOAOG010000243">
    <property type="protein sequence ID" value="KAJ6236359.1"/>
    <property type="molecule type" value="Genomic_DNA"/>
</dbReference>
<name>A0ABQ8XWC1_9EUKA</name>
<gene>
    <name evidence="4" type="ORF">M0813_27746</name>
</gene>
<feature type="compositionally biased region" description="Acidic residues" evidence="1">
    <location>
        <begin position="548"/>
        <end position="562"/>
    </location>
</feature>
<dbReference type="SMART" id="SM00338">
    <property type="entry name" value="BRLZ"/>
    <property type="match status" value="1"/>
</dbReference>